<dbReference type="Pfam" id="PF06445">
    <property type="entry name" value="GyrI-like"/>
    <property type="match status" value="1"/>
</dbReference>
<dbReference type="InterPro" id="IPR029442">
    <property type="entry name" value="GyrI-like"/>
</dbReference>
<dbReference type="InterPro" id="IPR009061">
    <property type="entry name" value="DNA-bd_dom_put_sf"/>
</dbReference>
<dbReference type="InterPro" id="IPR047057">
    <property type="entry name" value="MerR_fam"/>
</dbReference>
<dbReference type="Pfam" id="PF13411">
    <property type="entry name" value="MerR_1"/>
    <property type="match status" value="1"/>
</dbReference>
<dbReference type="SMART" id="SM00871">
    <property type="entry name" value="AraC_E_bind"/>
    <property type="match status" value="1"/>
</dbReference>
<reference evidence="3 4" key="1">
    <citation type="submission" date="2019-05" db="EMBL/GenBank/DDBJ databases">
        <authorList>
            <person name="Lee S.D."/>
        </authorList>
    </citation>
    <scope>NUCLEOTIDE SEQUENCE [LARGE SCALE GENOMIC DNA]</scope>
    <source>
        <strain evidence="3 4">YC2-7</strain>
    </source>
</reference>
<dbReference type="PANTHER" id="PTHR30204:SF97">
    <property type="entry name" value="MERR FAMILY REGULATORY PROTEIN"/>
    <property type="match status" value="1"/>
</dbReference>
<dbReference type="GO" id="GO:0003677">
    <property type="term" value="F:DNA binding"/>
    <property type="evidence" value="ECO:0007669"/>
    <property type="project" value="UniProtKB-KW"/>
</dbReference>
<keyword evidence="1" id="KW-0238">DNA-binding</keyword>
<evidence type="ECO:0000313" key="4">
    <source>
        <dbReference type="Proteomes" id="UP000535543"/>
    </source>
</evidence>
<gene>
    <name evidence="3" type="ORF">FGL95_06295</name>
</gene>
<dbReference type="InterPro" id="IPR011256">
    <property type="entry name" value="Reg_factor_effector_dom_sf"/>
</dbReference>
<dbReference type="InterPro" id="IPR000551">
    <property type="entry name" value="MerR-type_HTH_dom"/>
</dbReference>
<dbReference type="GO" id="GO:0003700">
    <property type="term" value="F:DNA-binding transcription factor activity"/>
    <property type="evidence" value="ECO:0007669"/>
    <property type="project" value="InterPro"/>
</dbReference>
<protein>
    <submittedName>
        <fullName evidence="3">MerR family transcriptional regulator</fullName>
    </submittedName>
</protein>
<sequence length="272" mass="30146">MFSIGDFARHGCVSVRMLRHYDAIGLLQPAHVDPSSGYRFYEADQLARLNRVIALKDLGFTLSQVQDILDDQVSAAELRGMLRLRQSELQAQLASDAARLTQVETRLHIIESEGAMPTNDVVLKTLPAVRVAELTAEAAGYQPDFIGPVIQQLFKDLYERMARVDVKPVGPALAHYEDAPAGDGSVIVHAAMPVNADPRDDYDFAIVDLPEVDQAATILHKGSMDTVLWSWQTLARWIEANGYESSRYARELTIHCPEDPAGWVTELQAVVH</sequence>
<dbReference type="Gene3D" id="1.10.1660.10">
    <property type="match status" value="1"/>
</dbReference>
<reference evidence="3 4" key="2">
    <citation type="submission" date="2020-06" db="EMBL/GenBank/DDBJ databases">
        <title>Antribacter stalactiti gen. nov., sp. nov., a new member of the family Nacardiaceae isolated from a cave.</title>
        <authorList>
            <person name="Kim I.S."/>
        </authorList>
    </citation>
    <scope>NUCLEOTIDE SEQUENCE [LARGE SCALE GENOMIC DNA]</scope>
    <source>
        <strain evidence="3 4">YC2-7</strain>
    </source>
</reference>
<dbReference type="RefSeq" id="WP_169585389.1">
    <property type="nucleotide sequence ID" value="NZ_VCQU01000002.1"/>
</dbReference>
<evidence type="ECO:0000313" key="3">
    <source>
        <dbReference type="EMBL" id="NMN94648.1"/>
    </source>
</evidence>
<feature type="domain" description="HTH merR-type" evidence="2">
    <location>
        <begin position="1"/>
        <end position="71"/>
    </location>
</feature>
<dbReference type="SMART" id="SM00422">
    <property type="entry name" value="HTH_MERR"/>
    <property type="match status" value="1"/>
</dbReference>
<organism evidence="3 4">
    <name type="scientific">Antrihabitans stalactiti</name>
    <dbReference type="NCBI Taxonomy" id="2584121"/>
    <lineage>
        <taxon>Bacteria</taxon>
        <taxon>Bacillati</taxon>
        <taxon>Actinomycetota</taxon>
        <taxon>Actinomycetes</taxon>
        <taxon>Mycobacteriales</taxon>
        <taxon>Nocardiaceae</taxon>
        <taxon>Antrihabitans</taxon>
    </lineage>
</organism>
<dbReference type="CDD" id="cd01107">
    <property type="entry name" value="HTH_BmrR"/>
    <property type="match status" value="1"/>
</dbReference>
<dbReference type="EMBL" id="VCQU01000002">
    <property type="protein sequence ID" value="NMN94648.1"/>
    <property type="molecule type" value="Genomic_DNA"/>
</dbReference>
<evidence type="ECO:0000256" key="1">
    <source>
        <dbReference type="ARBA" id="ARBA00023125"/>
    </source>
</evidence>
<comment type="caution">
    <text evidence="3">The sequence shown here is derived from an EMBL/GenBank/DDBJ whole genome shotgun (WGS) entry which is preliminary data.</text>
</comment>
<dbReference type="PROSITE" id="PS50937">
    <property type="entry name" value="HTH_MERR_2"/>
    <property type="match status" value="1"/>
</dbReference>
<name>A0A848KAY6_9NOCA</name>
<keyword evidence="4" id="KW-1185">Reference proteome</keyword>
<dbReference type="SUPFAM" id="SSF46955">
    <property type="entry name" value="Putative DNA-binding domain"/>
    <property type="match status" value="1"/>
</dbReference>
<accession>A0A848KAY6</accession>
<dbReference type="AlphaFoldDB" id="A0A848KAY6"/>
<dbReference type="Gene3D" id="3.20.80.10">
    <property type="entry name" value="Regulatory factor, effector binding domain"/>
    <property type="match status" value="1"/>
</dbReference>
<proteinExistence type="predicted"/>
<dbReference type="Proteomes" id="UP000535543">
    <property type="component" value="Unassembled WGS sequence"/>
</dbReference>
<evidence type="ECO:0000259" key="2">
    <source>
        <dbReference type="PROSITE" id="PS50937"/>
    </source>
</evidence>
<dbReference type="SUPFAM" id="SSF55136">
    <property type="entry name" value="Probable bacterial effector-binding domain"/>
    <property type="match status" value="1"/>
</dbReference>
<dbReference type="PANTHER" id="PTHR30204">
    <property type="entry name" value="REDOX-CYCLING DRUG-SENSING TRANSCRIPTIONAL ACTIVATOR SOXR"/>
    <property type="match status" value="1"/>
</dbReference>
<dbReference type="InterPro" id="IPR010499">
    <property type="entry name" value="AraC_E-bd"/>
</dbReference>